<dbReference type="PANTHER" id="PTHR30521">
    <property type="entry name" value="DEFERROCHELATASE/PEROXIDASE"/>
    <property type="match status" value="1"/>
</dbReference>
<keyword evidence="6" id="KW-0560">Oxidoreductase</keyword>
<dbReference type="InterPro" id="IPR048327">
    <property type="entry name" value="Dyp_perox_N"/>
</dbReference>
<feature type="compositionally biased region" description="Polar residues" evidence="9">
    <location>
        <begin position="218"/>
        <end position="227"/>
    </location>
</feature>
<dbReference type="Proteomes" id="UP000280935">
    <property type="component" value="Unassembled WGS sequence"/>
</dbReference>
<comment type="similarity">
    <text evidence="8">Belongs to the DyP-type peroxidase family.</text>
</comment>
<dbReference type="AlphaFoldDB" id="A0A3P1WYA6"/>
<feature type="domain" description="Dyp-type peroxidase N-terminal" evidence="10">
    <location>
        <begin position="53"/>
        <end position="214"/>
    </location>
</feature>
<keyword evidence="2 12" id="KW-0575">Peroxidase</keyword>
<feature type="region of interest" description="Disordered" evidence="9">
    <location>
        <begin position="218"/>
        <end position="238"/>
    </location>
</feature>
<dbReference type="GO" id="GO:0020037">
    <property type="term" value="F:heme binding"/>
    <property type="evidence" value="ECO:0007669"/>
    <property type="project" value="InterPro"/>
</dbReference>
<dbReference type="PROSITE" id="PS51318">
    <property type="entry name" value="TAT"/>
    <property type="match status" value="1"/>
</dbReference>
<reference evidence="12 13" key="1">
    <citation type="submission" date="2018-11" db="EMBL/GenBank/DDBJ databases">
        <title>Genomes From Bacteria Associated with the Canine Oral Cavity: a Test Case for Automated Genome-Based Taxonomic Assignment.</title>
        <authorList>
            <person name="Coil D.A."/>
            <person name="Jospin G."/>
            <person name="Darling A.E."/>
            <person name="Wallis C."/>
            <person name="Davis I.J."/>
            <person name="Harris S."/>
            <person name="Eisen J.A."/>
            <person name="Holcombe L.J."/>
            <person name="O'Flynn C."/>
        </authorList>
    </citation>
    <scope>NUCLEOTIDE SEQUENCE [LARGE SCALE GENOMIC DNA]</scope>
    <source>
        <strain evidence="12 13">OH2822_COT-296</strain>
    </source>
</reference>
<dbReference type="InterPro" id="IPR048328">
    <property type="entry name" value="Dyp_perox_C"/>
</dbReference>
<evidence type="ECO:0000313" key="12">
    <source>
        <dbReference type="EMBL" id="RRD51221.1"/>
    </source>
</evidence>
<protein>
    <submittedName>
        <fullName evidence="12">Dyp-type peroxidase</fullName>
    </submittedName>
</protein>
<feature type="domain" description="Dyp-type peroxidase C-terminal" evidence="11">
    <location>
        <begin position="226"/>
        <end position="406"/>
    </location>
</feature>
<proteinExistence type="inferred from homology"/>
<keyword evidence="7" id="KW-0408">Iron</keyword>
<dbReference type="SUPFAM" id="SSF54909">
    <property type="entry name" value="Dimeric alpha+beta barrel"/>
    <property type="match status" value="1"/>
</dbReference>
<evidence type="ECO:0000256" key="4">
    <source>
        <dbReference type="ARBA" id="ARBA00022723"/>
    </source>
</evidence>
<keyword evidence="5" id="KW-0732">Signal</keyword>
<dbReference type="EMBL" id="RQYT01000002">
    <property type="protein sequence ID" value="RRD51221.1"/>
    <property type="molecule type" value="Genomic_DNA"/>
</dbReference>
<evidence type="ECO:0000256" key="2">
    <source>
        <dbReference type="ARBA" id="ARBA00022559"/>
    </source>
</evidence>
<dbReference type="GO" id="GO:0004601">
    <property type="term" value="F:peroxidase activity"/>
    <property type="evidence" value="ECO:0007669"/>
    <property type="project" value="UniProtKB-KW"/>
</dbReference>
<evidence type="ECO:0000256" key="8">
    <source>
        <dbReference type="ARBA" id="ARBA00025737"/>
    </source>
</evidence>
<comment type="caution">
    <text evidence="12">The sequence shown here is derived from an EMBL/GenBank/DDBJ whole genome shotgun (WGS) entry which is preliminary data.</text>
</comment>
<dbReference type="NCBIfam" id="TIGR01413">
    <property type="entry name" value="Dyp_perox_fam"/>
    <property type="match status" value="1"/>
</dbReference>
<dbReference type="Pfam" id="PF20628">
    <property type="entry name" value="Dyp_perox_C"/>
    <property type="match status" value="1"/>
</dbReference>
<dbReference type="InterPro" id="IPR006311">
    <property type="entry name" value="TAT_signal"/>
</dbReference>
<dbReference type="PANTHER" id="PTHR30521:SF4">
    <property type="entry name" value="DEFERROCHELATASE"/>
    <property type="match status" value="1"/>
</dbReference>
<evidence type="ECO:0000259" key="10">
    <source>
        <dbReference type="Pfam" id="PF04261"/>
    </source>
</evidence>
<dbReference type="PROSITE" id="PS51404">
    <property type="entry name" value="DYP_PEROXIDASE"/>
    <property type="match status" value="1"/>
</dbReference>
<dbReference type="GO" id="GO:0046872">
    <property type="term" value="F:metal ion binding"/>
    <property type="evidence" value="ECO:0007669"/>
    <property type="project" value="UniProtKB-KW"/>
</dbReference>
<accession>A0A3P1WYA6</accession>
<evidence type="ECO:0000259" key="11">
    <source>
        <dbReference type="Pfam" id="PF20628"/>
    </source>
</evidence>
<evidence type="ECO:0000256" key="7">
    <source>
        <dbReference type="ARBA" id="ARBA00023004"/>
    </source>
</evidence>
<evidence type="ECO:0000256" key="1">
    <source>
        <dbReference type="ARBA" id="ARBA00001970"/>
    </source>
</evidence>
<comment type="cofactor">
    <cofactor evidence="1">
        <name>heme b</name>
        <dbReference type="ChEBI" id="CHEBI:60344"/>
    </cofactor>
</comment>
<name>A0A3P1WYA6_9ACTN</name>
<evidence type="ECO:0000313" key="13">
    <source>
        <dbReference type="Proteomes" id="UP000280935"/>
    </source>
</evidence>
<organism evidence="12 13">
    <name type="scientific">Arachnia propionica</name>
    <dbReference type="NCBI Taxonomy" id="1750"/>
    <lineage>
        <taxon>Bacteria</taxon>
        <taxon>Bacillati</taxon>
        <taxon>Actinomycetota</taxon>
        <taxon>Actinomycetes</taxon>
        <taxon>Propionibacteriales</taxon>
        <taxon>Propionibacteriaceae</taxon>
        <taxon>Arachnia</taxon>
    </lineage>
</organism>
<keyword evidence="3" id="KW-0349">Heme</keyword>
<evidence type="ECO:0000256" key="3">
    <source>
        <dbReference type="ARBA" id="ARBA00022617"/>
    </source>
</evidence>
<dbReference type="InterPro" id="IPR011008">
    <property type="entry name" value="Dimeric_a/b-barrel"/>
</dbReference>
<dbReference type="Pfam" id="PF04261">
    <property type="entry name" value="Dyp_perox_N"/>
    <property type="match status" value="1"/>
</dbReference>
<evidence type="ECO:0000256" key="9">
    <source>
        <dbReference type="SAM" id="MobiDB-lite"/>
    </source>
</evidence>
<evidence type="ECO:0000256" key="5">
    <source>
        <dbReference type="ARBA" id="ARBA00022729"/>
    </source>
</evidence>
<dbReference type="GO" id="GO:0005829">
    <property type="term" value="C:cytosol"/>
    <property type="evidence" value="ECO:0007669"/>
    <property type="project" value="TreeGrafter"/>
</dbReference>
<keyword evidence="4" id="KW-0479">Metal-binding</keyword>
<evidence type="ECO:0000256" key="6">
    <source>
        <dbReference type="ARBA" id="ARBA00023002"/>
    </source>
</evidence>
<sequence length="418" mass="44658">MALSRRGMLAWSGATAGAVGVGVGGFFAGRATSPADGTEDLGAVEYPFHGEHQAGIITPAQEQLHFAAFDMMPGQSREDLKELLQDWSYAASRMVLGLPVGAGGAFDGDPLAPPVDTGEAADHGPNGLTLTFGLGRTLFLDTDGDDRFGIAEQLPEAFTGLPKMVNDFIKPAISDGDLCIQACANDPQVAVHAIRNLTRIAFGRASLRWAQLGFGRASSTTKEQPTPRNLFGQKDGTNNLRAEDTEKLAEHVWISDGPAWSHGGSYLVARKISMTIEVWDGLQLGEQDRVLGRAKGTGAPLSGGDEFTPPDFAKAGENGQPLIDPRSHVARTHPDNNDGIHMLRRAYNYVDGSDEQGRLAAGLFFIAYVKEPSRFAKVHRNMARDDMFVEYLKTLGTGVYLVPPGCAEGGFVGEGLFG</sequence>
<dbReference type="RefSeq" id="WP_125226813.1">
    <property type="nucleotide sequence ID" value="NZ_RQYT01000002.1"/>
</dbReference>
<dbReference type="OrthoDB" id="9781066at2"/>
<dbReference type="InterPro" id="IPR006314">
    <property type="entry name" value="Dyp_peroxidase"/>
</dbReference>
<gene>
    <name evidence="12" type="ORF">EII35_02155</name>
</gene>